<keyword evidence="1" id="KW-0732">Signal</keyword>
<dbReference type="Gene3D" id="2.60.40.1120">
    <property type="entry name" value="Carboxypeptidase-like, regulatory domain"/>
    <property type="match status" value="1"/>
</dbReference>
<keyword evidence="2" id="KW-0472">Membrane</keyword>
<dbReference type="InterPro" id="IPR036280">
    <property type="entry name" value="Multihaem_cyt_sf"/>
</dbReference>
<sequence>MSEYGIFSQKNDWIGVALFLVVFGFFIPVVLAESPNDACFGGACHSSSGPTIDRALYDSNPHKIIKCVECHVNSIDNSSSDHGDFIRQLNGSKITGPLTTNYSSENFSLCYYCHEEGKVVGMAPGFIASAYHINPDITVQSIGTNFINMDPLGYHNGSPPPNLVPDIPTNIHWNHLDAFGSTNYGIIGKFDSNRDGTIDSFQSCPACHNVHGTNYPKMTKNDLGITYGSDTNGTFGYIGSDDYNRGGGDLYCTGCHTSGTQFKYYRNEINLFGDCVSCHIDGATGGVNRTAFSQGVHVNINTSGGPGAVNNADCLTCHYNGDMNRSNIWQCNDCHTGTGKPEASLAPKIKTHISGVKITNYSCADCHSKVIVDPGAGIPNITSHYLKRPTVLSEKYCDYCHGPNPSSPFNATNKTISAFNHDNTDWNGNATCRTCHSNSSVPADPLANNSTSFHDLTTELGDVYNGTAKADCFICHVQKPSQFVDAPTPSHDITGYVAEDCRNCHTSGSGTEGQKLHSVSASATGGCIPCHSNNATRYYANTSLFGRHANINATGGLNNVTDDDCKTCHFGTADGTMPMKLGAANSSNTYFCDACHTSAGAGPIHPTDANLIKDGLRHGSTNCQWCHIAGALLPRPLDTTLRYHPSGPRGTAAGKNCLTCHGSNLPDLPFHAPGIVHSSDLESCGYCHSQTNNHAVSPLNADTPPSISGLSVTTVVTAGNVVHVQAAVADDMTQIAAGQYQVKKGTTTVIDWTNMTPKDGRFDSSSEIVNTSIDTSALLGTYTVNVKGMASAYKTIPALPYYPLNGQWSGIVSAQFIVNQPTGYNNGTVSGRLGNGLAGAIVSANNSVSTTTNETGYYSLSLTNGTYRLTASKEPEYYSNSSVIVTIVARTNITTNIILDLKPTGNIAGRVTNK</sequence>
<dbReference type="Pfam" id="PF13620">
    <property type="entry name" value="CarboxypepD_reg"/>
    <property type="match status" value="1"/>
</dbReference>
<evidence type="ECO:0000313" key="5">
    <source>
        <dbReference type="Proteomes" id="UP000050360"/>
    </source>
</evidence>
<evidence type="ECO:0000313" key="4">
    <source>
        <dbReference type="EMBL" id="KPQ43690.1"/>
    </source>
</evidence>
<evidence type="ECO:0000256" key="2">
    <source>
        <dbReference type="SAM" id="Phobius"/>
    </source>
</evidence>
<proteinExistence type="predicted"/>
<evidence type="ECO:0000256" key="1">
    <source>
        <dbReference type="ARBA" id="ARBA00022729"/>
    </source>
</evidence>
<dbReference type="PANTHER" id="PTHR35038">
    <property type="entry name" value="DISSIMILATORY SULFITE REDUCTASE SIRA"/>
    <property type="match status" value="1"/>
</dbReference>
<evidence type="ECO:0000259" key="3">
    <source>
        <dbReference type="Pfam" id="PF22113"/>
    </source>
</evidence>
<feature type="transmembrane region" description="Helical" evidence="2">
    <location>
        <begin position="12"/>
        <end position="31"/>
    </location>
</feature>
<dbReference type="InterPro" id="IPR051829">
    <property type="entry name" value="Multiheme_Cytochr_ET"/>
</dbReference>
<protein>
    <submittedName>
        <fullName evidence="4">Doubled CXXCH motif protein</fullName>
    </submittedName>
</protein>
<dbReference type="InterPro" id="IPR054337">
    <property type="entry name" value="Mtrc-MtrF-like_dom_II/IV"/>
</dbReference>
<dbReference type="GO" id="GO:0016491">
    <property type="term" value="F:oxidoreductase activity"/>
    <property type="evidence" value="ECO:0007669"/>
    <property type="project" value="TreeGrafter"/>
</dbReference>
<keyword evidence="2" id="KW-1133">Transmembrane helix</keyword>
<gene>
    <name evidence="4" type="ORF">MPEBLZ_01743</name>
</gene>
<dbReference type="PANTHER" id="PTHR35038:SF6">
    <property type="entry name" value="SURFACE LOCALIZED DECAHEME CYTOCHROME C LIPOPROTEIN"/>
    <property type="match status" value="1"/>
</dbReference>
<dbReference type="SUPFAM" id="SSF49464">
    <property type="entry name" value="Carboxypeptidase regulatory domain-like"/>
    <property type="match status" value="1"/>
</dbReference>
<dbReference type="InterPro" id="IPR008969">
    <property type="entry name" value="CarboxyPept-like_regulatory"/>
</dbReference>
<comment type="caution">
    <text evidence="4">The sequence shown here is derived from an EMBL/GenBank/DDBJ whole genome shotgun (WGS) entry which is preliminary data.</text>
</comment>
<reference evidence="4 5" key="1">
    <citation type="submission" date="2015-09" db="EMBL/GenBank/DDBJ databases">
        <title>A metagenomics-based metabolic model of nitrate-dependent anaerobic oxidation of methane by Methanoperedens-like archaea.</title>
        <authorList>
            <person name="Arshad A."/>
            <person name="Speth D.R."/>
            <person name="De Graaf R.M."/>
            <person name="Op Den Camp H.J."/>
            <person name="Jetten M.S."/>
            <person name="Welte C.U."/>
        </authorList>
    </citation>
    <scope>NUCLEOTIDE SEQUENCE [LARGE SCALE GENOMIC DNA]</scope>
</reference>
<dbReference type="SUPFAM" id="SSF48695">
    <property type="entry name" value="Multiheme cytochromes"/>
    <property type="match status" value="4"/>
</dbReference>
<dbReference type="Proteomes" id="UP000050360">
    <property type="component" value="Unassembled WGS sequence"/>
</dbReference>
<keyword evidence="2" id="KW-0812">Transmembrane</keyword>
<accession>A0A0N8KR17</accession>
<dbReference type="EMBL" id="LKCM01000135">
    <property type="protein sequence ID" value="KPQ43690.1"/>
    <property type="molecule type" value="Genomic_DNA"/>
</dbReference>
<dbReference type="Gene3D" id="3.90.10.10">
    <property type="entry name" value="Cytochrome C3"/>
    <property type="match status" value="2"/>
</dbReference>
<dbReference type="AlphaFoldDB" id="A0A0N8KR17"/>
<feature type="domain" description="Outer membrane cytochrome MtrC/MtrF-like" evidence="3">
    <location>
        <begin position="252"/>
        <end position="404"/>
    </location>
</feature>
<dbReference type="Pfam" id="PF22113">
    <property type="entry name" value="Mtrc-MtrF_II-IV_dom"/>
    <property type="match status" value="1"/>
</dbReference>
<organism evidence="4 5">
    <name type="scientific">Candidatus Methanoperedens nitratireducens</name>
    <dbReference type="NCBI Taxonomy" id="1392998"/>
    <lineage>
        <taxon>Archaea</taxon>
        <taxon>Methanobacteriati</taxon>
        <taxon>Methanobacteriota</taxon>
        <taxon>Stenosarchaea group</taxon>
        <taxon>Methanomicrobia</taxon>
        <taxon>Methanosarcinales</taxon>
        <taxon>ANME-2 cluster</taxon>
        <taxon>Candidatus Methanoperedentaceae</taxon>
        <taxon>Candidatus Methanoperedens</taxon>
    </lineage>
</organism>
<name>A0A0N8KR17_9EURY</name>